<evidence type="ECO:0000313" key="3">
    <source>
        <dbReference type="Proteomes" id="UP001164286"/>
    </source>
</evidence>
<keyword evidence="3" id="KW-1185">Reference proteome</keyword>
<organism evidence="2 3">
    <name type="scientific">Dioszegia hungarica</name>
    <dbReference type="NCBI Taxonomy" id="4972"/>
    <lineage>
        <taxon>Eukaryota</taxon>
        <taxon>Fungi</taxon>
        <taxon>Dikarya</taxon>
        <taxon>Basidiomycota</taxon>
        <taxon>Agaricomycotina</taxon>
        <taxon>Tremellomycetes</taxon>
        <taxon>Tremellales</taxon>
        <taxon>Bulleribasidiaceae</taxon>
        <taxon>Dioszegia</taxon>
    </lineage>
</organism>
<name>A0AA38H240_9TREE</name>
<reference evidence="2" key="1">
    <citation type="journal article" date="2022" name="G3 (Bethesda)">
        <title>High quality genome of the basidiomycete yeast Dioszegia hungarica PDD-24b-2 isolated from cloud water.</title>
        <authorList>
            <person name="Jarrige D."/>
            <person name="Haridas S."/>
            <person name="Bleykasten-Grosshans C."/>
            <person name="Joly M."/>
            <person name="Nadalig T."/>
            <person name="Sancelme M."/>
            <person name="Vuilleumier S."/>
            <person name="Grigoriev I.V."/>
            <person name="Amato P."/>
            <person name="Bringel F."/>
        </authorList>
    </citation>
    <scope>NUCLEOTIDE SEQUENCE</scope>
    <source>
        <strain evidence="2">PDD-24b-2</strain>
    </source>
</reference>
<evidence type="ECO:0000313" key="2">
    <source>
        <dbReference type="EMBL" id="KAI9632733.1"/>
    </source>
</evidence>
<dbReference type="GeneID" id="77727263"/>
<comment type="caution">
    <text evidence="2">The sequence shown here is derived from an EMBL/GenBank/DDBJ whole genome shotgun (WGS) entry which is preliminary data.</text>
</comment>
<sequence>MSNLTGTGSSSMASDKVAIKVTLYTDPTGKATPPSKVLETTARPRLSLQGTDGATHADVRLMAEDLASSAKWYFGKHTAQLTQYEQSEVQFATDGLSYLLLVPAGMNTGRMGVPGWADARYQGTVPWEGSSSRDVVSISVTLYTDPKTVLQNNFVVRGEGDRPHPQDTKATAAYVERITYNLLTQAKEHWKSEIADMTAEERSAVQFAVRFLLTKSVVSDSTDGLRHLVIVPKFTTMNPATDKFTKAVWAKPKYKGTLTSDFGDGFGEDEEDGRSEEQAAAHTGSGQQEDKDGDDSASMDTAASSC</sequence>
<dbReference type="RefSeq" id="XP_052942510.1">
    <property type="nucleotide sequence ID" value="XM_053088058.1"/>
</dbReference>
<proteinExistence type="predicted"/>
<dbReference type="EMBL" id="JAKWFO010000014">
    <property type="protein sequence ID" value="KAI9632733.1"/>
    <property type="molecule type" value="Genomic_DNA"/>
</dbReference>
<protein>
    <submittedName>
        <fullName evidence="2">Uncharacterized protein</fullName>
    </submittedName>
</protein>
<feature type="region of interest" description="Disordered" evidence="1">
    <location>
        <begin position="258"/>
        <end position="306"/>
    </location>
</feature>
<dbReference type="AlphaFoldDB" id="A0AA38H240"/>
<accession>A0AA38H240</accession>
<evidence type="ECO:0000256" key="1">
    <source>
        <dbReference type="SAM" id="MobiDB-lite"/>
    </source>
</evidence>
<dbReference type="Proteomes" id="UP001164286">
    <property type="component" value="Unassembled WGS sequence"/>
</dbReference>
<gene>
    <name evidence="2" type="ORF">MKK02DRAFT_30476</name>
</gene>